<comment type="caution">
    <text evidence="1">The sequence shown here is derived from an EMBL/GenBank/DDBJ whole genome shotgun (WGS) entry which is preliminary data.</text>
</comment>
<accession>A0A415SAQ2</accession>
<evidence type="ECO:0000313" key="1">
    <source>
        <dbReference type="EMBL" id="RHM77653.1"/>
    </source>
</evidence>
<dbReference type="AlphaFoldDB" id="A0A415SAQ2"/>
<name>A0A415SAQ2_MEDGN</name>
<dbReference type="RefSeq" id="WP_004614249.1">
    <property type="nucleotide sequence ID" value="NZ_JBCPGC010000056.1"/>
</dbReference>
<sequence>MRNTILSLTQKQLSGKTIGEFYDLIGILLHIEGKVKYDCRKILVSNNIKESIFNTYREKLQQQYESNLYQIDGQIAATWIIAGPKVSEALKDYEVDILPGFICVQ</sequence>
<protein>
    <submittedName>
        <fullName evidence="1">Uncharacterized protein</fullName>
    </submittedName>
</protein>
<organism evidence="1 2">
    <name type="scientific">Mediterraneibacter gnavus</name>
    <name type="common">Ruminococcus gnavus</name>
    <dbReference type="NCBI Taxonomy" id="33038"/>
    <lineage>
        <taxon>Bacteria</taxon>
        <taxon>Bacillati</taxon>
        <taxon>Bacillota</taxon>
        <taxon>Clostridia</taxon>
        <taxon>Lachnospirales</taxon>
        <taxon>Lachnospiraceae</taxon>
        <taxon>Mediterraneibacter</taxon>
    </lineage>
</organism>
<reference evidence="1 2" key="1">
    <citation type="submission" date="2018-08" db="EMBL/GenBank/DDBJ databases">
        <title>A genome reference for cultivated species of the human gut microbiota.</title>
        <authorList>
            <person name="Zou Y."/>
            <person name="Xue W."/>
            <person name="Luo G."/>
        </authorList>
    </citation>
    <scope>NUCLEOTIDE SEQUENCE [LARGE SCALE GENOMIC DNA]</scope>
    <source>
        <strain evidence="1 2">AF33-12</strain>
    </source>
</reference>
<proteinExistence type="predicted"/>
<dbReference type="EMBL" id="QRQE01000013">
    <property type="protein sequence ID" value="RHM77653.1"/>
    <property type="molecule type" value="Genomic_DNA"/>
</dbReference>
<dbReference type="Proteomes" id="UP000285610">
    <property type="component" value="Unassembled WGS sequence"/>
</dbReference>
<gene>
    <name evidence="1" type="ORF">DWZ50_06825</name>
</gene>
<evidence type="ECO:0000313" key="2">
    <source>
        <dbReference type="Proteomes" id="UP000285610"/>
    </source>
</evidence>